<dbReference type="Proteomes" id="UP000441208">
    <property type="component" value="Unassembled WGS sequence"/>
</dbReference>
<dbReference type="EMBL" id="QXGE01000806">
    <property type="protein sequence ID" value="KAE9303381.1"/>
    <property type="molecule type" value="Genomic_DNA"/>
</dbReference>
<comment type="caution">
    <text evidence="3">The sequence shown here is derived from an EMBL/GenBank/DDBJ whole genome shotgun (WGS) entry which is preliminary data.</text>
</comment>
<accession>A0A6A3KBN8</accession>
<evidence type="ECO:0000313" key="14">
    <source>
        <dbReference type="Proteomes" id="UP000440367"/>
    </source>
</evidence>
<evidence type="ECO:0000313" key="4">
    <source>
        <dbReference type="EMBL" id="KAE9103258.1"/>
    </source>
</evidence>
<evidence type="ECO:0000313" key="16">
    <source>
        <dbReference type="Proteomes" id="UP000441208"/>
    </source>
</evidence>
<dbReference type="EMBL" id="QXFX01000824">
    <property type="protein sequence ID" value="KAE9103258.1"/>
    <property type="molecule type" value="Genomic_DNA"/>
</dbReference>
<evidence type="ECO:0000313" key="6">
    <source>
        <dbReference type="EMBL" id="KAE9141190.1"/>
    </source>
</evidence>
<dbReference type="Proteomes" id="UP000488956">
    <property type="component" value="Unassembled WGS sequence"/>
</dbReference>
<keyword evidence="1" id="KW-0732">Signal</keyword>
<evidence type="ECO:0000313" key="11">
    <source>
        <dbReference type="Proteomes" id="UP000429523"/>
    </source>
</evidence>
<dbReference type="Proteomes" id="UP000433483">
    <property type="component" value="Unassembled WGS sequence"/>
</dbReference>
<dbReference type="EMBL" id="QXFZ01000834">
    <property type="protein sequence ID" value="KAE9103458.1"/>
    <property type="molecule type" value="Genomic_DNA"/>
</dbReference>
<evidence type="ECO:0000313" key="13">
    <source>
        <dbReference type="Proteomes" id="UP000437068"/>
    </source>
</evidence>
<evidence type="ECO:0000313" key="3">
    <source>
        <dbReference type="EMBL" id="KAE9003017.1"/>
    </source>
</evidence>
<dbReference type="AlphaFoldDB" id="A0A6A3KBN8"/>
<dbReference type="Proteomes" id="UP000476176">
    <property type="component" value="Unassembled WGS sequence"/>
</dbReference>
<dbReference type="EMBL" id="QXGD01000884">
    <property type="protein sequence ID" value="KAE9221358.1"/>
    <property type="molecule type" value="Genomic_DNA"/>
</dbReference>
<dbReference type="Proteomes" id="UP000440732">
    <property type="component" value="Unassembled WGS sequence"/>
</dbReference>
<evidence type="ECO:0000313" key="7">
    <source>
        <dbReference type="EMBL" id="KAE9203579.1"/>
    </source>
</evidence>
<dbReference type="EMBL" id="QXGA01000790">
    <property type="protein sequence ID" value="KAE9141190.1"/>
    <property type="molecule type" value="Genomic_DNA"/>
</dbReference>
<evidence type="ECO:0008006" key="20">
    <source>
        <dbReference type="Google" id="ProtNLM"/>
    </source>
</evidence>
<evidence type="ECO:0000313" key="10">
    <source>
        <dbReference type="EMBL" id="KAE9303381.1"/>
    </source>
</evidence>
<evidence type="ECO:0000313" key="15">
    <source>
        <dbReference type="Proteomes" id="UP000440732"/>
    </source>
</evidence>
<evidence type="ECO:0000313" key="5">
    <source>
        <dbReference type="EMBL" id="KAE9103458.1"/>
    </source>
</evidence>
<evidence type="ECO:0000313" key="12">
    <source>
        <dbReference type="Proteomes" id="UP000433483"/>
    </source>
</evidence>
<organism evidence="3 17">
    <name type="scientific">Phytophthora fragariae</name>
    <dbReference type="NCBI Taxonomy" id="53985"/>
    <lineage>
        <taxon>Eukaryota</taxon>
        <taxon>Sar</taxon>
        <taxon>Stramenopiles</taxon>
        <taxon>Oomycota</taxon>
        <taxon>Peronosporomycetes</taxon>
        <taxon>Peronosporales</taxon>
        <taxon>Peronosporaceae</taxon>
        <taxon>Phytophthora</taxon>
    </lineage>
</organism>
<proteinExistence type="predicted"/>
<evidence type="ECO:0000313" key="19">
    <source>
        <dbReference type="Proteomes" id="UP000488956"/>
    </source>
</evidence>
<sequence>MKRSTLLKAAGKVTTLFLRVLDVGLCKFCCCLVHQHVVNSIHVGLQRNDNRSIFDDDTATCIGRLRVVEAYDTLALYFK</sequence>
<dbReference type="Proteomes" id="UP000429523">
    <property type="component" value="Unassembled WGS sequence"/>
</dbReference>
<evidence type="ECO:0000313" key="17">
    <source>
        <dbReference type="Proteomes" id="UP000460718"/>
    </source>
</evidence>
<dbReference type="EMBL" id="QXGC01000803">
    <property type="protein sequence ID" value="KAE9220459.1"/>
    <property type="molecule type" value="Genomic_DNA"/>
</dbReference>
<feature type="chain" id="PRO_5036379930" description="Secreted protein" evidence="1">
    <location>
        <begin position="27"/>
        <end position="79"/>
    </location>
</feature>
<reference evidence="17 18" key="1">
    <citation type="submission" date="2018-09" db="EMBL/GenBank/DDBJ databases">
        <title>Genomic investigation of the strawberry pathogen Phytophthora fragariae indicates pathogenicity is determined by transcriptional variation in three key races.</title>
        <authorList>
            <person name="Adams T.M."/>
            <person name="Armitage A.D."/>
            <person name="Sobczyk M.K."/>
            <person name="Bates H.J."/>
            <person name="Dunwell J.M."/>
            <person name="Nellist C.F."/>
            <person name="Harrison R.J."/>
        </authorList>
    </citation>
    <scope>NUCLEOTIDE SEQUENCE [LARGE SCALE GENOMIC DNA]</scope>
    <source>
        <strain evidence="10 13">A4</strain>
        <strain evidence="9 14">BC-1</strain>
        <strain evidence="8 18">BC-23</strain>
        <strain evidence="7 12">NOV-27</strain>
        <strain evidence="6 15">NOV-5</strain>
        <strain evidence="5 16">NOV-71</strain>
        <strain evidence="2 11">NOV-9</strain>
        <strain evidence="4 19">ONT-3</strain>
        <strain evidence="3 17">SCRP245</strain>
    </source>
</reference>
<evidence type="ECO:0000313" key="8">
    <source>
        <dbReference type="EMBL" id="KAE9220459.1"/>
    </source>
</evidence>
<name>A0A6A3KBN8_9STRA</name>
<evidence type="ECO:0000256" key="1">
    <source>
        <dbReference type="SAM" id="SignalP"/>
    </source>
</evidence>
<evidence type="ECO:0000313" key="9">
    <source>
        <dbReference type="EMBL" id="KAE9221358.1"/>
    </source>
</evidence>
<keyword evidence="12" id="KW-1185">Reference proteome</keyword>
<gene>
    <name evidence="10" type="ORF">PF001_g13571</name>
    <name evidence="9" type="ORF">PF002_g15603</name>
    <name evidence="8" type="ORF">PF004_g13326</name>
    <name evidence="7" type="ORF">PF005_g14128</name>
    <name evidence="6" type="ORF">PF006_g13331</name>
    <name evidence="5" type="ORF">PF007_g14398</name>
    <name evidence="2" type="ORF">PF009_g14669</name>
    <name evidence="4" type="ORF">PF010_g13793</name>
    <name evidence="3" type="ORF">PF011_g13066</name>
</gene>
<dbReference type="EMBL" id="QXGF01000812">
    <property type="protein sequence ID" value="KAE8935385.1"/>
    <property type="molecule type" value="Genomic_DNA"/>
</dbReference>
<dbReference type="Proteomes" id="UP000460718">
    <property type="component" value="Unassembled WGS sequence"/>
</dbReference>
<evidence type="ECO:0000313" key="18">
    <source>
        <dbReference type="Proteomes" id="UP000476176"/>
    </source>
</evidence>
<dbReference type="Proteomes" id="UP000440367">
    <property type="component" value="Unassembled WGS sequence"/>
</dbReference>
<dbReference type="EMBL" id="QXFW01000788">
    <property type="protein sequence ID" value="KAE9003017.1"/>
    <property type="molecule type" value="Genomic_DNA"/>
</dbReference>
<dbReference type="EMBL" id="QXGB01000818">
    <property type="protein sequence ID" value="KAE9203579.1"/>
    <property type="molecule type" value="Genomic_DNA"/>
</dbReference>
<dbReference type="Proteomes" id="UP000437068">
    <property type="component" value="Unassembled WGS sequence"/>
</dbReference>
<feature type="signal peptide" evidence="1">
    <location>
        <begin position="1"/>
        <end position="26"/>
    </location>
</feature>
<evidence type="ECO:0000313" key="2">
    <source>
        <dbReference type="EMBL" id="KAE8935385.1"/>
    </source>
</evidence>
<protein>
    <recommendedName>
        <fullName evidence="20">Secreted protein</fullName>
    </recommendedName>
</protein>